<evidence type="ECO:0000256" key="1">
    <source>
        <dbReference type="SAM" id="MobiDB-lite"/>
    </source>
</evidence>
<feature type="compositionally biased region" description="Low complexity" evidence="1">
    <location>
        <begin position="348"/>
        <end position="361"/>
    </location>
</feature>
<feature type="region of interest" description="Disordered" evidence="1">
    <location>
        <begin position="300"/>
        <end position="332"/>
    </location>
</feature>
<feature type="region of interest" description="Disordered" evidence="1">
    <location>
        <begin position="348"/>
        <end position="412"/>
    </location>
</feature>
<dbReference type="GO" id="GO:0009366">
    <property type="term" value="C:enterobactin synthetase complex"/>
    <property type="evidence" value="ECO:0007669"/>
    <property type="project" value="TreeGrafter"/>
</dbReference>
<accession>A0A1V6MW92</accession>
<dbReference type="EMBL" id="MPOH02000008">
    <property type="protein sequence ID" value="OQD56730.1"/>
    <property type="molecule type" value="Genomic_DNA"/>
</dbReference>
<feature type="compositionally biased region" description="Low complexity" evidence="1">
    <location>
        <begin position="369"/>
        <end position="412"/>
    </location>
</feature>
<dbReference type="GO" id="GO:0047527">
    <property type="term" value="F:2,3-dihydroxybenzoate-serine ligase activity"/>
    <property type="evidence" value="ECO:0007669"/>
    <property type="project" value="TreeGrafter"/>
</dbReference>
<proteinExistence type="predicted"/>
<gene>
    <name evidence="3" type="ORF">BM536_006995</name>
</gene>
<dbReference type="Proteomes" id="UP000184286">
    <property type="component" value="Unassembled WGS sequence"/>
</dbReference>
<comment type="caution">
    <text evidence="3">The sequence shown here is derived from an EMBL/GenBank/DDBJ whole genome shotgun (WGS) entry which is preliminary data.</text>
</comment>
<dbReference type="SUPFAM" id="SSF56801">
    <property type="entry name" value="Acetyl-CoA synthetase-like"/>
    <property type="match status" value="1"/>
</dbReference>
<reference evidence="4" key="1">
    <citation type="submission" date="2016-11" db="EMBL/GenBank/DDBJ databases">
        <authorList>
            <person name="Schniete J.K."/>
            <person name="Salih T."/>
            <person name="Algora Gallardo L."/>
            <person name="Martinez Fernandez S."/>
            <person name="Herron P.R."/>
        </authorList>
    </citation>
    <scope>NUCLEOTIDE SEQUENCE [LARGE SCALE GENOMIC DNA]</scope>
    <source>
        <strain evidence="4">DSM 41896</strain>
    </source>
</reference>
<dbReference type="GO" id="GO:0005829">
    <property type="term" value="C:cytosol"/>
    <property type="evidence" value="ECO:0007669"/>
    <property type="project" value="TreeGrafter"/>
</dbReference>
<dbReference type="AlphaFoldDB" id="A0A1V6MW92"/>
<reference evidence="3 4" key="2">
    <citation type="submission" date="2017-02" db="EMBL/GenBank/DDBJ databases">
        <title>Draft genome sequence of Streptomyces phaeoluteigriseus type strain DSM41896.</title>
        <authorList>
            <person name="Salih T.S."/>
            <person name="Algora Gallardo L."/>
            <person name="Melo Santos T."/>
            <person name="Filgueira Martinez S."/>
            <person name="Herron P.R."/>
        </authorList>
    </citation>
    <scope>NUCLEOTIDE SEQUENCE [LARGE SCALE GENOMIC DNA]</scope>
    <source>
        <strain evidence="3 4">DSM 41896</strain>
    </source>
</reference>
<feature type="domain" description="AMP-dependent synthetase/ligase" evidence="2">
    <location>
        <begin position="11"/>
        <end position="317"/>
    </location>
</feature>
<name>A0A1V6MW92_9ACTN</name>
<organism evidence="3 4">
    <name type="scientific">Streptomyces phaeoluteigriseus</name>
    <dbReference type="NCBI Taxonomy" id="114686"/>
    <lineage>
        <taxon>Bacteria</taxon>
        <taxon>Bacillati</taxon>
        <taxon>Actinomycetota</taxon>
        <taxon>Actinomycetes</taxon>
        <taxon>Kitasatosporales</taxon>
        <taxon>Streptomycetaceae</taxon>
        <taxon>Streptomyces</taxon>
        <taxon>Streptomyces aurantiacus group</taxon>
    </lineage>
</organism>
<dbReference type="Gene3D" id="3.40.50.980">
    <property type="match status" value="2"/>
</dbReference>
<dbReference type="PANTHER" id="PTHR45527:SF1">
    <property type="entry name" value="FATTY ACID SYNTHASE"/>
    <property type="match status" value="1"/>
</dbReference>
<dbReference type="InterPro" id="IPR000873">
    <property type="entry name" value="AMP-dep_synth/lig_dom"/>
</dbReference>
<dbReference type="STRING" id="114686.BM536_006995"/>
<evidence type="ECO:0000313" key="3">
    <source>
        <dbReference type="EMBL" id="OQD56730.1"/>
    </source>
</evidence>
<dbReference type="FunFam" id="3.40.50.980:FF:000001">
    <property type="entry name" value="Non-ribosomal peptide synthetase"/>
    <property type="match status" value="1"/>
</dbReference>
<dbReference type="GO" id="GO:0043041">
    <property type="term" value="P:amino acid activation for nonribosomal peptide biosynthetic process"/>
    <property type="evidence" value="ECO:0007669"/>
    <property type="project" value="TreeGrafter"/>
</dbReference>
<dbReference type="Pfam" id="PF00501">
    <property type="entry name" value="AMP-binding"/>
    <property type="match status" value="1"/>
</dbReference>
<dbReference type="GO" id="GO:0009239">
    <property type="term" value="P:enterobactin biosynthetic process"/>
    <property type="evidence" value="ECO:0007669"/>
    <property type="project" value="TreeGrafter"/>
</dbReference>
<evidence type="ECO:0000313" key="4">
    <source>
        <dbReference type="Proteomes" id="UP000184286"/>
    </source>
</evidence>
<dbReference type="PANTHER" id="PTHR45527">
    <property type="entry name" value="NONRIBOSOMAL PEPTIDE SYNTHETASE"/>
    <property type="match status" value="1"/>
</dbReference>
<protein>
    <recommendedName>
        <fullName evidence="2">AMP-dependent synthetase/ligase domain-containing protein</fullName>
    </recommendedName>
</protein>
<dbReference type="GO" id="GO:0031177">
    <property type="term" value="F:phosphopantetheine binding"/>
    <property type="evidence" value="ECO:0007669"/>
    <property type="project" value="TreeGrafter"/>
</dbReference>
<feature type="non-terminal residue" evidence="3">
    <location>
        <position position="1"/>
    </location>
</feature>
<dbReference type="RefSeq" id="WP_143650828.1">
    <property type="nucleotide sequence ID" value="NZ_MPOH02000008.1"/>
</dbReference>
<dbReference type="OrthoDB" id="2472181at2"/>
<sequence>TPDDGPPHRWFEQRAAAHPDRTALVCEDRALTYRELDEQAERLARALRARGAGPGSLVAVALRRSAELAVAVLAVHKAGAAYLPIDPAYPAERIGYVVEDAGPVLALTTTDVADGLPALHAVPRLLLDEPVPDAPGLTGDPAPADAAYTIYTSGSTGRPKGVVISFAAFANFLADLRERLELGEEDRFVAVTTFGFDIANLELFAPLISGARLVLAGHDTVRDPDALAALLTDSGATVMQATPTLWHALVTEHPQALAGLHALTGGEAISPALAARLAAATRKLTNLYGPTETTIWSTATELDGTGTPPIGRPLGATAPTSSAPTCTPYRPAPPASCTSAASAWPAATTAAPASPPNASSPTPSPLGPAPACTAPATWCGRGPTARSTTSAGSTTRSRCAASASNSVRSRPC</sequence>
<evidence type="ECO:0000259" key="2">
    <source>
        <dbReference type="Pfam" id="PF00501"/>
    </source>
</evidence>
<feature type="compositionally biased region" description="Low complexity" evidence="1">
    <location>
        <begin position="316"/>
        <end position="328"/>
    </location>
</feature>